<proteinExistence type="predicted"/>
<dbReference type="AlphaFoldDB" id="A0A2P2MQA2"/>
<reference evidence="2" key="1">
    <citation type="submission" date="2018-02" db="EMBL/GenBank/DDBJ databases">
        <title>Rhizophora mucronata_Transcriptome.</title>
        <authorList>
            <person name="Meera S.P."/>
            <person name="Sreeshan A."/>
            <person name="Augustine A."/>
        </authorList>
    </citation>
    <scope>NUCLEOTIDE SEQUENCE</scope>
    <source>
        <tissue evidence="2">Leaf</tissue>
    </source>
</reference>
<feature type="compositionally biased region" description="Low complexity" evidence="1">
    <location>
        <begin position="18"/>
        <end position="27"/>
    </location>
</feature>
<sequence>MLILESSSFPPVATAPEPSRSPNSSSRTCDLHIFISKLNIKTTKFPLGST</sequence>
<name>A0A2P2MQA2_RHIMU</name>
<evidence type="ECO:0000256" key="1">
    <source>
        <dbReference type="SAM" id="MobiDB-lite"/>
    </source>
</evidence>
<feature type="region of interest" description="Disordered" evidence="1">
    <location>
        <begin position="1"/>
        <end position="27"/>
    </location>
</feature>
<accession>A0A2P2MQA2</accession>
<evidence type="ECO:0000313" key="2">
    <source>
        <dbReference type="EMBL" id="MBX32399.1"/>
    </source>
</evidence>
<organism evidence="2">
    <name type="scientific">Rhizophora mucronata</name>
    <name type="common">Asiatic mangrove</name>
    <dbReference type="NCBI Taxonomy" id="61149"/>
    <lineage>
        <taxon>Eukaryota</taxon>
        <taxon>Viridiplantae</taxon>
        <taxon>Streptophyta</taxon>
        <taxon>Embryophyta</taxon>
        <taxon>Tracheophyta</taxon>
        <taxon>Spermatophyta</taxon>
        <taxon>Magnoliopsida</taxon>
        <taxon>eudicotyledons</taxon>
        <taxon>Gunneridae</taxon>
        <taxon>Pentapetalae</taxon>
        <taxon>rosids</taxon>
        <taxon>fabids</taxon>
        <taxon>Malpighiales</taxon>
        <taxon>Rhizophoraceae</taxon>
        <taxon>Rhizophora</taxon>
    </lineage>
</organism>
<dbReference type="EMBL" id="GGEC01051915">
    <property type="protein sequence ID" value="MBX32399.1"/>
    <property type="molecule type" value="Transcribed_RNA"/>
</dbReference>
<protein>
    <submittedName>
        <fullName evidence="2">Uncharacterized protein</fullName>
    </submittedName>
</protein>